<dbReference type="AlphaFoldDB" id="A0A0K1PNQ2"/>
<keyword evidence="2" id="KW-1185">Reference proteome</keyword>
<evidence type="ECO:0000313" key="1">
    <source>
        <dbReference type="EMBL" id="AKU95175.1"/>
    </source>
</evidence>
<name>A0A0K1PNQ2_9BACT</name>
<organism evidence="1 2">
    <name type="scientific">Labilithrix luteola</name>
    <dbReference type="NCBI Taxonomy" id="1391654"/>
    <lineage>
        <taxon>Bacteria</taxon>
        <taxon>Pseudomonadati</taxon>
        <taxon>Myxococcota</taxon>
        <taxon>Polyangia</taxon>
        <taxon>Polyangiales</taxon>
        <taxon>Labilitrichaceae</taxon>
        <taxon>Labilithrix</taxon>
    </lineage>
</organism>
<gene>
    <name evidence="1" type="ORF">AKJ09_01839</name>
</gene>
<proteinExistence type="predicted"/>
<dbReference type="STRING" id="1391654.AKJ09_01839"/>
<protein>
    <submittedName>
        <fullName evidence="1">Uncharacterized protein</fullName>
    </submittedName>
</protein>
<reference evidence="1 2" key="1">
    <citation type="submission" date="2015-08" db="EMBL/GenBank/DDBJ databases">
        <authorList>
            <person name="Babu N.S."/>
            <person name="Beckwith C.J."/>
            <person name="Beseler K.G."/>
            <person name="Brison A."/>
            <person name="Carone J.V."/>
            <person name="Caskin T.P."/>
            <person name="Diamond M."/>
            <person name="Durham M.E."/>
            <person name="Foxe J.M."/>
            <person name="Go M."/>
            <person name="Henderson B.A."/>
            <person name="Jones I.B."/>
            <person name="McGettigan J.A."/>
            <person name="Micheletti S.J."/>
            <person name="Nasrallah M.E."/>
            <person name="Ortiz D."/>
            <person name="Piller C.R."/>
            <person name="Privatt S.R."/>
            <person name="Schneider S.L."/>
            <person name="Sharp S."/>
            <person name="Smith T.C."/>
            <person name="Stanton J.D."/>
            <person name="Ullery H.E."/>
            <person name="Wilson R.J."/>
            <person name="Serrano M.G."/>
            <person name="Buck G."/>
            <person name="Lee V."/>
            <person name="Wang Y."/>
            <person name="Carvalho R."/>
            <person name="Voegtly L."/>
            <person name="Shi R."/>
            <person name="Duckworth R."/>
            <person name="Johnson A."/>
            <person name="Loviza R."/>
            <person name="Walstead R."/>
            <person name="Shah Z."/>
            <person name="Kiflezghi M."/>
            <person name="Wade K."/>
            <person name="Ball S.L."/>
            <person name="Bradley K.W."/>
            <person name="Asai D.J."/>
            <person name="Bowman C.A."/>
            <person name="Russell D.A."/>
            <person name="Pope W.H."/>
            <person name="Jacobs-Sera D."/>
            <person name="Hendrix R.W."/>
            <person name="Hatfull G.F."/>
        </authorList>
    </citation>
    <scope>NUCLEOTIDE SEQUENCE [LARGE SCALE GENOMIC DNA]</scope>
    <source>
        <strain evidence="1 2">DSM 27648</strain>
    </source>
</reference>
<dbReference type="KEGG" id="llu:AKJ09_01839"/>
<sequence>MYILRSTVANPKPSVRTLVASLKKLVPGVDFDPVKMDAEDRMQFLLQAIEEDRSGELAARVKKLHAGDVEDASDKVVRTIIRERWGEELVYFDLTVDQIRGSLKAILSFVVENELRLFNDLTGVDEPLPRTSAKASSRRRS</sequence>
<dbReference type="RefSeq" id="WP_146646666.1">
    <property type="nucleotide sequence ID" value="NZ_CP012333.1"/>
</dbReference>
<accession>A0A0K1PNQ2</accession>
<dbReference type="EMBL" id="CP012333">
    <property type="protein sequence ID" value="AKU95175.1"/>
    <property type="molecule type" value="Genomic_DNA"/>
</dbReference>
<evidence type="ECO:0000313" key="2">
    <source>
        <dbReference type="Proteomes" id="UP000064967"/>
    </source>
</evidence>
<dbReference type="Proteomes" id="UP000064967">
    <property type="component" value="Chromosome"/>
</dbReference>